<evidence type="ECO:0000256" key="15">
    <source>
        <dbReference type="PROSITE-ProRule" id="PRU00175"/>
    </source>
</evidence>
<comment type="subcellular location">
    <subcellularLocation>
        <location evidence="2">Membrane</location>
        <topology evidence="2">Single-pass membrane protein</topology>
    </subcellularLocation>
</comment>
<evidence type="ECO:0000256" key="10">
    <source>
        <dbReference type="ARBA" id="ARBA00022786"/>
    </source>
</evidence>
<feature type="transmembrane region" description="Helical" evidence="16">
    <location>
        <begin position="234"/>
        <end position="259"/>
    </location>
</feature>
<keyword evidence="20" id="KW-1185">Reference proteome</keyword>
<dbReference type="InterPro" id="IPR013083">
    <property type="entry name" value="Znf_RING/FYVE/PHD"/>
</dbReference>
<evidence type="ECO:0000256" key="2">
    <source>
        <dbReference type="ARBA" id="ARBA00004167"/>
    </source>
</evidence>
<feature type="domain" description="RING-type" evidence="18">
    <location>
        <begin position="319"/>
        <end position="402"/>
    </location>
</feature>
<dbReference type="PANTHER" id="PTHR46279:SF32">
    <property type="entry name" value="RING-H2 FINGER PROTEIN ATL21A"/>
    <property type="match status" value="1"/>
</dbReference>
<dbReference type="Proteomes" id="UP001234989">
    <property type="component" value="Chromosome 1"/>
</dbReference>
<accession>A0AAF0PUW1</accession>
<feature type="signal peptide" evidence="17">
    <location>
        <begin position="1"/>
        <end position="19"/>
    </location>
</feature>
<evidence type="ECO:0000256" key="7">
    <source>
        <dbReference type="ARBA" id="ARBA00022723"/>
    </source>
</evidence>
<evidence type="ECO:0000256" key="9">
    <source>
        <dbReference type="ARBA" id="ARBA00022771"/>
    </source>
</evidence>
<evidence type="ECO:0000256" key="14">
    <source>
        <dbReference type="ARBA" id="ARBA00024209"/>
    </source>
</evidence>
<comment type="pathway">
    <text evidence="3">Protein modification; protein ubiquitination.</text>
</comment>
<reference evidence="19" key="1">
    <citation type="submission" date="2023-08" db="EMBL/GenBank/DDBJ databases">
        <title>A de novo genome assembly of Solanum verrucosum Schlechtendal, a Mexican diploid species geographically isolated from the other diploid A-genome species in potato relatives.</title>
        <authorList>
            <person name="Hosaka K."/>
        </authorList>
    </citation>
    <scope>NUCLEOTIDE SEQUENCE</scope>
    <source>
        <tissue evidence="19">Young leaves</tissue>
    </source>
</reference>
<dbReference type="InterPro" id="IPR001841">
    <property type="entry name" value="Znf_RING"/>
</dbReference>
<organism evidence="19 20">
    <name type="scientific">Solanum verrucosum</name>
    <dbReference type="NCBI Taxonomy" id="315347"/>
    <lineage>
        <taxon>Eukaryota</taxon>
        <taxon>Viridiplantae</taxon>
        <taxon>Streptophyta</taxon>
        <taxon>Embryophyta</taxon>
        <taxon>Tracheophyta</taxon>
        <taxon>Spermatophyta</taxon>
        <taxon>Magnoliopsida</taxon>
        <taxon>eudicotyledons</taxon>
        <taxon>Gunneridae</taxon>
        <taxon>Pentapetalae</taxon>
        <taxon>asterids</taxon>
        <taxon>lamiids</taxon>
        <taxon>Solanales</taxon>
        <taxon>Solanaceae</taxon>
        <taxon>Solanoideae</taxon>
        <taxon>Solaneae</taxon>
        <taxon>Solanum</taxon>
    </lineage>
</organism>
<evidence type="ECO:0000256" key="11">
    <source>
        <dbReference type="ARBA" id="ARBA00022833"/>
    </source>
</evidence>
<keyword evidence="11" id="KW-0862">Zinc</keyword>
<dbReference type="CDD" id="cd16461">
    <property type="entry name" value="RING-H2_EL5-like"/>
    <property type="match status" value="1"/>
</dbReference>
<dbReference type="EC" id="2.3.2.27" evidence="4"/>
<feature type="domain" description="RING-type" evidence="18">
    <location>
        <begin position="533"/>
        <end position="575"/>
    </location>
</feature>
<dbReference type="InterPro" id="IPR046948">
    <property type="entry name" value="ATL20-22-like"/>
</dbReference>
<dbReference type="GO" id="GO:0016020">
    <property type="term" value="C:membrane"/>
    <property type="evidence" value="ECO:0007669"/>
    <property type="project" value="UniProtKB-SubCell"/>
</dbReference>
<dbReference type="AlphaFoldDB" id="A0AAF0PUW1"/>
<keyword evidence="7" id="KW-0479">Metal-binding</keyword>
<evidence type="ECO:0000256" key="16">
    <source>
        <dbReference type="SAM" id="Phobius"/>
    </source>
</evidence>
<evidence type="ECO:0000313" key="20">
    <source>
        <dbReference type="Proteomes" id="UP001234989"/>
    </source>
</evidence>
<keyword evidence="9 15" id="KW-0863">Zinc-finger</keyword>
<keyword evidence="6 16" id="KW-0812">Transmembrane</keyword>
<sequence>MDNLLVFFVSFLLFSSVYGNHDCPLDSICGNNRFDIRFPFGLEEPCTYNPGFNVKCNNQGRAILSLPGAGDFYVRDINYLTQELQLYDQFDCLPKRLTNFQLPSSSVLKPVYYRNYTFLTCSTDLVMSRFSVIDCMSNSTISTLATSSTNLANQMKTLYNCIVDNTMSIPVSWTPLYEAVFSSDLNNDLVLTWDEPNCQECEVEGELCGFKNVTTGEIQCFDVPGTGNTKGLQIFRIVALALVIPAITCSLGVTCYICYEQIRDSRRSAAALQNTTAGGAAVVPQPETSIGLDDLTIESYTKVVVGESRRIPGPNHGICPICLAEYHPKETVRCIPECEHCFHAECIDEWLKINGIHRQYPDNGGESAAEAGASRVVGLDESTIQSYRKIVVDKNESSCPICLAEYNAGEIAKYVRLSWDVHLDSNKTSTEASNSNAPTPRTGGTSRKEIILIFFVGVSLILPSVLCLICVSCRVFLELNHRRQVAAATASMSRFAPMPIIVIEGLDESTIQSYPEVVLGESRRISGINVMICAICLCEYSAGETLRCIPECEHCFHVECVDKWLKMNSSCPVCRNSLHS</sequence>
<gene>
    <name evidence="19" type="ORF">MTR67_004949</name>
</gene>
<dbReference type="PANTHER" id="PTHR46279">
    <property type="entry name" value="RING/U-BOX SUPERFAMILY PROTEIN"/>
    <property type="match status" value="1"/>
</dbReference>
<evidence type="ECO:0000313" key="19">
    <source>
        <dbReference type="EMBL" id="WMV11564.1"/>
    </source>
</evidence>
<dbReference type="SMART" id="SM00184">
    <property type="entry name" value="RING"/>
    <property type="match status" value="2"/>
</dbReference>
<comment type="catalytic activity">
    <reaction evidence="1">
        <text>S-ubiquitinyl-[E2 ubiquitin-conjugating enzyme]-L-cysteine + [acceptor protein]-L-lysine = [E2 ubiquitin-conjugating enzyme]-L-cysteine + N(6)-ubiquitinyl-[acceptor protein]-L-lysine.</text>
        <dbReference type="EC" id="2.3.2.27"/>
    </reaction>
</comment>
<evidence type="ECO:0000256" key="12">
    <source>
        <dbReference type="ARBA" id="ARBA00022989"/>
    </source>
</evidence>
<dbReference type="Pfam" id="PF13947">
    <property type="entry name" value="GUB_WAK_bind"/>
    <property type="match status" value="1"/>
</dbReference>
<evidence type="ECO:0000256" key="1">
    <source>
        <dbReference type="ARBA" id="ARBA00000900"/>
    </source>
</evidence>
<dbReference type="PROSITE" id="PS50089">
    <property type="entry name" value="ZF_RING_2"/>
    <property type="match status" value="2"/>
</dbReference>
<keyword evidence="10" id="KW-0833">Ubl conjugation pathway</keyword>
<dbReference type="EMBL" id="CP133612">
    <property type="protein sequence ID" value="WMV11564.1"/>
    <property type="molecule type" value="Genomic_DNA"/>
</dbReference>
<name>A0AAF0PUW1_SOLVR</name>
<evidence type="ECO:0000256" key="8">
    <source>
        <dbReference type="ARBA" id="ARBA00022729"/>
    </source>
</evidence>
<evidence type="ECO:0000256" key="3">
    <source>
        <dbReference type="ARBA" id="ARBA00004906"/>
    </source>
</evidence>
<dbReference type="GO" id="GO:0061630">
    <property type="term" value="F:ubiquitin protein ligase activity"/>
    <property type="evidence" value="ECO:0007669"/>
    <property type="project" value="UniProtKB-EC"/>
</dbReference>
<protein>
    <recommendedName>
        <fullName evidence="4">RING-type E3 ubiquitin transferase</fullName>
        <ecNumber evidence="4">2.3.2.27</ecNumber>
    </recommendedName>
</protein>
<dbReference type="InterPro" id="IPR025287">
    <property type="entry name" value="WAK_GUB"/>
</dbReference>
<evidence type="ECO:0000256" key="13">
    <source>
        <dbReference type="ARBA" id="ARBA00023136"/>
    </source>
</evidence>
<dbReference type="Pfam" id="PF13639">
    <property type="entry name" value="zf-RING_2"/>
    <property type="match status" value="2"/>
</dbReference>
<evidence type="ECO:0000256" key="4">
    <source>
        <dbReference type="ARBA" id="ARBA00012483"/>
    </source>
</evidence>
<dbReference type="Gene3D" id="3.30.40.10">
    <property type="entry name" value="Zinc/RING finger domain, C3HC4 (zinc finger)"/>
    <property type="match status" value="2"/>
</dbReference>
<comment type="similarity">
    <text evidence="14">Belongs to the RING-type zinc finger family. ATL subfamily.</text>
</comment>
<dbReference type="GO" id="GO:0030247">
    <property type="term" value="F:polysaccharide binding"/>
    <property type="evidence" value="ECO:0007669"/>
    <property type="project" value="InterPro"/>
</dbReference>
<evidence type="ECO:0000256" key="6">
    <source>
        <dbReference type="ARBA" id="ARBA00022692"/>
    </source>
</evidence>
<feature type="transmembrane region" description="Helical" evidence="16">
    <location>
        <begin position="450"/>
        <end position="477"/>
    </location>
</feature>
<dbReference type="SUPFAM" id="SSF57850">
    <property type="entry name" value="RING/U-box"/>
    <property type="match status" value="2"/>
</dbReference>
<evidence type="ECO:0000259" key="18">
    <source>
        <dbReference type="PROSITE" id="PS50089"/>
    </source>
</evidence>
<keyword evidence="5" id="KW-0808">Transferase</keyword>
<evidence type="ECO:0000256" key="17">
    <source>
        <dbReference type="SAM" id="SignalP"/>
    </source>
</evidence>
<evidence type="ECO:0000256" key="5">
    <source>
        <dbReference type="ARBA" id="ARBA00022679"/>
    </source>
</evidence>
<dbReference type="GO" id="GO:0008270">
    <property type="term" value="F:zinc ion binding"/>
    <property type="evidence" value="ECO:0007669"/>
    <property type="project" value="UniProtKB-KW"/>
</dbReference>
<keyword evidence="8 17" id="KW-0732">Signal</keyword>
<proteinExistence type="inferred from homology"/>
<feature type="chain" id="PRO_5041975526" description="RING-type E3 ubiquitin transferase" evidence="17">
    <location>
        <begin position="20"/>
        <end position="580"/>
    </location>
</feature>
<keyword evidence="13 16" id="KW-0472">Membrane</keyword>
<keyword evidence="12 16" id="KW-1133">Transmembrane helix</keyword>